<protein>
    <recommendedName>
        <fullName evidence="3">HTH tetR-type domain-containing protein</fullName>
    </recommendedName>
</protein>
<dbReference type="Pfam" id="PF00440">
    <property type="entry name" value="TetR_N"/>
    <property type="match status" value="1"/>
</dbReference>
<dbReference type="KEGG" id="marq:MARGE09_P3672"/>
<feature type="DNA-binding region" description="H-T-H motif" evidence="2">
    <location>
        <begin position="27"/>
        <end position="46"/>
    </location>
</feature>
<dbReference type="PANTHER" id="PTHR30055:SF235">
    <property type="entry name" value="TRANSCRIPTIONAL REGULATORY PROTEIN"/>
    <property type="match status" value="1"/>
</dbReference>
<evidence type="ECO:0000313" key="4">
    <source>
        <dbReference type="EMBL" id="BCD99470.1"/>
    </source>
</evidence>
<evidence type="ECO:0000256" key="2">
    <source>
        <dbReference type="PROSITE-ProRule" id="PRU00335"/>
    </source>
</evidence>
<keyword evidence="5" id="KW-1185">Reference proteome</keyword>
<dbReference type="RefSeq" id="WP_236984736.1">
    <property type="nucleotide sequence ID" value="NZ_AP023086.1"/>
</dbReference>
<dbReference type="PRINTS" id="PR00455">
    <property type="entry name" value="HTHTETR"/>
</dbReference>
<feature type="domain" description="HTH tetR-type" evidence="3">
    <location>
        <begin position="4"/>
        <end position="64"/>
    </location>
</feature>
<dbReference type="SUPFAM" id="SSF48498">
    <property type="entry name" value="Tetracyclin repressor-like, C-terminal domain"/>
    <property type="match status" value="1"/>
</dbReference>
<dbReference type="PANTHER" id="PTHR30055">
    <property type="entry name" value="HTH-TYPE TRANSCRIPTIONAL REGULATOR RUTR"/>
    <property type="match status" value="1"/>
</dbReference>
<dbReference type="GO" id="GO:0000976">
    <property type="term" value="F:transcription cis-regulatory region binding"/>
    <property type="evidence" value="ECO:0007669"/>
    <property type="project" value="TreeGrafter"/>
</dbReference>
<dbReference type="InterPro" id="IPR009057">
    <property type="entry name" value="Homeodomain-like_sf"/>
</dbReference>
<dbReference type="InterPro" id="IPR041586">
    <property type="entry name" value="PsrA_TetR_C"/>
</dbReference>
<dbReference type="AlphaFoldDB" id="A0AAN1WKX3"/>
<sequence length="220" mass="24544">MANSETVDKILHAATVLFAERGFAETSLRTITCMADVNLAAVNYHFGSKKALIQAVFTRFLDPFCKALENNLDKLDRESPSVRDVLLAAGGAFVATQREVNERPERFARLMTLAYTQSQEHLRQHCSERFGGTLARLTKLLQVAAPNTDYMQFYWRMNFMLGASLFTLSSFESIVAMLGKNPEDIPIDEMLKYLVPAMTGMLQSDQIVDAAAPVAEIQNP</sequence>
<dbReference type="SUPFAM" id="SSF46689">
    <property type="entry name" value="Homeodomain-like"/>
    <property type="match status" value="1"/>
</dbReference>
<dbReference type="PROSITE" id="PS50977">
    <property type="entry name" value="HTH_TETR_2"/>
    <property type="match status" value="1"/>
</dbReference>
<dbReference type="Pfam" id="PF17939">
    <property type="entry name" value="TetR_C_30"/>
    <property type="match status" value="1"/>
</dbReference>
<accession>A0AAN1WKX3</accession>
<evidence type="ECO:0000256" key="1">
    <source>
        <dbReference type="ARBA" id="ARBA00023125"/>
    </source>
</evidence>
<dbReference type="PROSITE" id="PS01081">
    <property type="entry name" value="HTH_TETR_1"/>
    <property type="match status" value="1"/>
</dbReference>
<dbReference type="EMBL" id="AP023086">
    <property type="protein sequence ID" value="BCD99470.1"/>
    <property type="molecule type" value="Genomic_DNA"/>
</dbReference>
<dbReference type="InterPro" id="IPR001647">
    <property type="entry name" value="HTH_TetR"/>
</dbReference>
<evidence type="ECO:0000313" key="5">
    <source>
        <dbReference type="Proteomes" id="UP001320119"/>
    </source>
</evidence>
<dbReference type="Proteomes" id="UP001320119">
    <property type="component" value="Chromosome"/>
</dbReference>
<name>A0AAN1WKX3_9GAMM</name>
<organism evidence="4 5">
    <name type="scientific">Marinagarivorans cellulosilyticus</name>
    <dbReference type="NCBI Taxonomy" id="2721545"/>
    <lineage>
        <taxon>Bacteria</taxon>
        <taxon>Pseudomonadati</taxon>
        <taxon>Pseudomonadota</taxon>
        <taxon>Gammaproteobacteria</taxon>
        <taxon>Cellvibrionales</taxon>
        <taxon>Cellvibrionaceae</taxon>
        <taxon>Marinagarivorans</taxon>
    </lineage>
</organism>
<dbReference type="GO" id="GO:0003700">
    <property type="term" value="F:DNA-binding transcription factor activity"/>
    <property type="evidence" value="ECO:0007669"/>
    <property type="project" value="TreeGrafter"/>
</dbReference>
<evidence type="ECO:0000259" key="3">
    <source>
        <dbReference type="PROSITE" id="PS50977"/>
    </source>
</evidence>
<dbReference type="Gene3D" id="1.10.357.10">
    <property type="entry name" value="Tetracycline Repressor, domain 2"/>
    <property type="match status" value="1"/>
</dbReference>
<keyword evidence="1 2" id="KW-0238">DNA-binding</keyword>
<dbReference type="InterPro" id="IPR050109">
    <property type="entry name" value="HTH-type_TetR-like_transc_reg"/>
</dbReference>
<dbReference type="InterPro" id="IPR023772">
    <property type="entry name" value="DNA-bd_HTH_TetR-type_CS"/>
</dbReference>
<dbReference type="InterPro" id="IPR036271">
    <property type="entry name" value="Tet_transcr_reg_TetR-rel_C_sf"/>
</dbReference>
<gene>
    <name evidence="4" type="ORF">MARGE09_P3672</name>
</gene>
<proteinExistence type="predicted"/>
<reference evidence="4 5" key="1">
    <citation type="journal article" date="2022" name="IScience">
        <title>An ultrasensitive nanofiber-based assay for enzymatic hydrolysis and deep-sea microbial degradation of cellulose.</title>
        <authorList>
            <person name="Tsudome M."/>
            <person name="Tachioka M."/>
            <person name="Miyazaki M."/>
            <person name="Uchimura K."/>
            <person name="Tsuda M."/>
            <person name="Takaki Y."/>
            <person name="Deguchi S."/>
        </authorList>
    </citation>
    <scope>NUCLEOTIDE SEQUENCE [LARGE SCALE GENOMIC DNA]</scope>
    <source>
        <strain evidence="4 5">GE09</strain>
    </source>
</reference>